<comment type="caution">
    <text evidence="1">The sequence shown here is derived from an EMBL/GenBank/DDBJ whole genome shotgun (WGS) entry which is preliminary data.</text>
</comment>
<organism evidence="1 2">
    <name type="scientific">Microbacterium hatanonis</name>
    <dbReference type="NCBI Taxonomy" id="404366"/>
    <lineage>
        <taxon>Bacteria</taxon>
        <taxon>Bacillati</taxon>
        <taxon>Actinomycetota</taxon>
        <taxon>Actinomycetes</taxon>
        <taxon>Micrococcales</taxon>
        <taxon>Microbacteriaceae</taxon>
        <taxon>Microbacterium</taxon>
    </lineage>
</organism>
<keyword evidence="2" id="KW-1185">Reference proteome</keyword>
<dbReference type="EMBL" id="VRSV01000001">
    <property type="protein sequence ID" value="TXK13122.1"/>
    <property type="molecule type" value="Genomic_DNA"/>
</dbReference>
<dbReference type="Proteomes" id="UP000321034">
    <property type="component" value="Unassembled WGS sequence"/>
</dbReference>
<reference evidence="1 2" key="1">
    <citation type="submission" date="2019-08" db="EMBL/GenBank/DDBJ databases">
        <authorList>
            <person name="Dong K."/>
        </authorList>
    </citation>
    <scope>NUCLEOTIDE SEQUENCE [LARGE SCALE GENOMIC DNA]</scope>
    <source>
        <strain evidence="1 2">JCM14558</strain>
    </source>
</reference>
<dbReference type="OrthoDB" id="9768851at2"/>
<proteinExistence type="predicted"/>
<evidence type="ECO:0000313" key="1">
    <source>
        <dbReference type="EMBL" id="TXK13122.1"/>
    </source>
</evidence>
<dbReference type="AlphaFoldDB" id="A0A5C8I287"/>
<sequence length="45" mass="4885">MEELRREGCVDRIGVGSMDTDALAAVVTEADLDVVMIAGRYTLLE</sequence>
<evidence type="ECO:0000313" key="2">
    <source>
        <dbReference type="Proteomes" id="UP000321034"/>
    </source>
</evidence>
<name>A0A5C8I287_9MICO</name>
<protein>
    <submittedName>
        <fullName evidence="1">Uncharacterized protein</fullName>
    </submittedName>
</protein>
<gene>
    <name evidence="1" type="ORF">FVP77_06775</name>
</gene>
<accession>A0A5C8I287</accession>